<dbReference type="EMBL" id="JAGMUU010000008">
    <property type="protein sequence ID" value="KAH7146680.1"/>
    <property type="molecule type" value="Genomic_DNA"/>
</dbReference>
<protein>
    <submittedName>
        <fullName evidence="1">Uncharacterized protein</fullName>
    </submittedName>
</protein>
<evidence type="ECO:0000313" key="2">
    <source>
        <dbReference type="Proteomes" id="UP000717696"/>
    </source>
</evidence>
<evidence type="ECO:0000313" key="1">
    <source>
        <dbReference type="EMBL" id="KAH7146680.1"/>
    </source>
</evidence>
<organism evidence="1 2">
    <name type="scientific">Dactylonectria estremocensis</name>
    <dbReference type="NCBI Taxonomy" id="1079267"/>
    <lineage>
        <taxon>Eukaryota</taxon>
        <taxon>Fungi</taxon>
        <taxon>Dikarya</taxon>
        <taxon>Ascomycota</taxon>
        <taxon>Pezizomycotina</taxon>
        <taxon>Sordariomycetes</taxon>
        <taxon>Hypocreomycetidae</taxon>
        <taxon>Hypocreales</taxon>
        <taxon>Nectriaceae</taxon>
        <taxon>Dactylonectria</taxon>
    </lineage>
</organism>
<accession>A0A9P9EWJ8</accession>
<dbReference type="AlphaFoldDB" id="A0A9P9EWJ8"/>
<gene>
    <name evidence="1" type="ORF">B0J13DRAFT_316843</name>
</gene>
<comment type="caution">
    <text evidence="1">The sequence shown here is derived from an EMBL/GenBank/DDBJ whole genome shotgun (WGS) entry which is preliminary data.</text>
</comment>
<sequence length="118" mass="13274">MLPLWPKLASQTLSTTDSNGPSTGGLRIRSLRSLELGRARTSTVLRRSLWGHSLELMWEKEQVDLFLVDVRKDLNDTKVHAYWSCTHFLTNSQCAANTVADARSTERSQRLDILGCGE</sequence>
<proteinExistence type="predicted"/>
<keyword evidence="2" id="KW-1185">Reference proteome</keyword>
<dbReference type="Proteomes" id="UP000717696">
    <property type="component" value="Unassembled WGS sequence"/>
</dbReference>
<reference evidence="1" key="1">
    <citation type="journal article" date="2021" name="Nat. Commun.">
        <title>Genetic determinants of endophytism in the Arabidopsis root mycobiome.</title>
        <authorList>
            <person name="Mesny F."/>
            <person name="Miyauchi S."/>
            <person name="Thiergart T."/>
            <person name="Pickel B."/>
            <person name="Atanasova L."/>
            <person name="Karlsson M."/>
            <person name="Huettel B."/>
            <person name="Barry K.W."/>
            <person name="Haridas S."/>
            <person name="Chen C."/>
            <person name="Bauer D."/>
            <person name="Andreopoulos W."/>
            <person name="Pangilinan J."/>
            <person name="LaButti K."/>
            <person name="Riley R."/>
            <person name="Lipzen A."/>
            <person name="Clum A."/>
            <person name="Drula E."/>
            <person name="Henrissat B."/>
            <person name="Kohler A."/>
            <person name="Grigoriev I.V."/>
            <person name="Martin F.M."/>
            <person name="Hacquard S."/>
        </authorList>
    </citation>
    <scope>NUCLEOTIDE SEQUENCE</scope>
    <source>
        <strain evidence="1">MPI-CAGE-AT-0021</strain>
    </source>
</reference>
<name>A0A9P9EWJ8_9HYPO</name>